<dbReference type="SUPFAM" id="SSF50998">
    <property type="entry name" value="Quinoprotein alcohol dehydrogenase-like"/>
    <property type="match status" value="1"/>
</dbReference>
<protein>
    <submittedName>
        <fullName evidence="5">WD40 repeat-like protein</fullName>
    </submittedName>
</protein>
<dbReference type="OrthoDB" id="2306at2759"/>
<dbReference type="InterPro" id="IPR015943">
    <property type="entry name" value="WD40/YVTN_repeat-like_dom_sf"/>
</dbReference>
<evidence type="ECO:0000256" key="1">
    <source>
        <dbReference type="ARBA" id="ARBA00022574"/>
    </source>
</evidence>
<name>A0A1Y1W9B3_9FUNG</name>
<dbReference type="GeneID" id="63804050"/>
<reference evidence="5 6" key="1">
    <citation type="submission" date="2016-07" db="EMBL/GenBank/DDBJ databases">
        <title>Pervasive Adenine N6-methylation of Active Genes in Fungi.</title>
        <authorList>
            <consortium name="DOE Joint Genome Institute"/>
            <person name="Mondo S.J."/>
            <person name="Dannebaum R.O."/>
            <person name="Kuo R.C."/>
            <person name="Labutti K."/>
            <person name="Haridas S."/>
            <person name="Kuo A."/>
            <person name="Salamov A."/>
            <person name="Ahrendt S.R."/>
            <person name="Lipzen A."/>
            <person name="Sullivan W."/>
            <person name="Andreopoulos W.B."/>
            <person name="Clum A."/>
            <person name="Lindquist E."/>
            <person name="Daum C."/>
            <person name="Ramamoorthy G.K."/>
            <person name="Gryganskyi A."/>
            <person name="Culley D."/>
            <person name="Magnuson J.K."/>
            <person name="James T.Y."/>
            <person name="O'Malley M.A."/>
            <person name="Stajich J.E."/>
            <person name="Spatafora J.W."/>
            <person name="Visel A."/>
            <person name="Grigoriev I.V."/>
        </authorList>
    </citation>
    <scope>NUCLEOTIDE SEQUENCE [LARGE SCALE GENOMIC DNA]</scope>
    <source>
        <strain evidence="5 6">ATCC 12442</strain>
    </source>
</reference>
<dbReference type="PROSITE" id="PS50294">
    <property type="entry name" value="WD_REPEATS_REGION"/>
    <property type="match status" value="3"/>
</dbReference>
<feature type="repeat" description="WD" evidence="3">
    <location>
        <begin position="228"/>
        <end position="259"/>
    </location>
</feature>
<dbReference type="Pfam" id="PF12894">
    <property type="entry name" value="ANAPC4_WD40"/>
    <property type="match status" value="1"/>
</dbReference>
<evidence type="ECO:0000259" key="4">
    <source>
        <dbReference type="Pfam" id="PF12894"/>
    </source>
</evidence>
<dbReference type="SUPFAM" id="SSF50993">
    <property type="entry name" value="Peptidase/esterase 'gauge' domain"/>
    <property type="match status" value="1"/>
</dbReference>
<feature type="repeat" description="WD" evidence="3">
    <location>
        <begin position="442"/>
        <end position="475"/>
    </location>
</feature>
<feature type="domain" description="Anaphase-promoting complex subunit 4-like WD40" evidence="4">
    <location>
        <begin position="367"/>
        <end position="440"/>
    </location>
</feature>
<feature type="repeat" description="WD" evidence="3">
    <location>
        <begin position="140"/>
        <end position="181"/>
    </location>
</feature>
<organism evidence="5 6">
    <name type="scientific">Linderina pennispora</name>
    <dbReference type="NCBI Taxonomy" id="61395"/>
    <lineage>
        <taxon>Eukaryota</taxon>
        <taxon>Fungi</taxon>
        <taxon>Fungi incertae sedis</taxon>
        <taxon>Zoopagomycota</taxon>
        <taxon>Kickxellomycotina</taxon>
        <taxon>Kickxellomycetes</taxon>
        <taxon>Kickxellales</taxon>
        <taxon>Kickxellaceae</taxon>
        <taxon>Linderina</taxon>
    </lineage>
</organism>
<gene>
    <name evidence="5" type="ORF">DL89DRAFT_267217</name>
</gene>
<evidence type="ECO:0000256" key="2">
    <source>
        <dbReference type="ARBA" id="ARBA00022737"/>
    </source>
</evidence>
<dbReference type="Pfam" id="PF00400">
    <property type="entry name" value="WD40"/>
    <property type="match status" value="6"/>
</dbReference>
<dbReference type="GO" id="GO:0030864">
    <property type="term" value="C:cortical actin cytoskeleton"/>
    <property type="evidence" value="ECO:0007669"/>
    <property type="project" value="TreeGrafter"/>
</dbReference>
<dbReference type="GO" id="GO:0030042">
    <property type="term" value="P:actin filament depolymerization"/>
    <property type="evidence" value="ECO:0007669"/>
    <property type="project" value="TreeGrafter"/>
</dbReference>
<accession>A0A1Y1W9B3</accession>
<dbReference type="CDD" id="cd00200">
    <property type="entry name" value="WD40"/>
    <property type="match status" value="1"/>
</dbReference>
<dbReference type="GO" id="GO:0051015">
    <property type="term" value="F:actin filament binding"/>
    <property type="evidence" value="ECO:0007669"/>
    <property type="project" value="TreeGrafter"/>
</dbReference>
<evidence type="ECO:0000256" key="3">
    <source>
        <dbReference type="PROSITE-ProRule" id="PRU00221"/>
    </source>
</evidence>
<dbReference type="InterPro" id="IPR024977">
    <property type="entry name" value="Apc4-like_WD40_dom"/>
</dbReference>
<sequence length="519" mass="54077">MLKSEFRPISGRISDIGWDGDSQRVLAVGDGKERFGHVFSFDSGNSLGSIDGHSKPINACSMRQSRPMRAVTCSDDGTCVFFHGPPFKFDKTLKDHTGFVNDVRYAPGDAYFASVGSDKKIFLYDGKTGDLVRQVAADCQDAHTGSIYAVSWSPDGKFLVTSSGDRTCKFWDIEADKLVHTVAVGKGSTAPDHQQVGNVWAGSHIISLSLSGDINVLSLESPEPVHVVTGHQKAITGAALTPSHVLYTGSYDGKVCAWDFGSDAPGIAANVSGTMANGQIRAMAAAADSRVAVGFLNDSVQFVSNAQLAGGSSIGLGAAPRSLAISSSGDAIVAVLENDDLVVARNGHAAKVAVAETPSLPRAAAITPSNGLVAVGFQDGSVRTYKLDGSALVFTGAVVTRNSREITALRFSPTGDLLAIGDAGGKIMLVNAASGDLVTSRWAFHTARIYSIAWAPDGAHAVSGSLDGHVIVWNVAAPMKKIHIRNVHLGGVAAVAFLSNDSIASTGADGSVKVFDLTY</sequence>
<evidence type="ECO:0000313" key="5">
    <source>
        <dbReference type="EMBL" id="ORX69975.1"/>
    </source>
</evidence>
<dbReference type="AlphaFoldDB" id="A0A1Y1W9B3"/>
<dbReference type="PANTHER" id="PTHR19856">
    <property type="entry name" value="WD-REPEATCONTAINING PROTEIN WDR1"/>
    <property type="match status" value="1"/>
</dbReference>
<dbReference type="InterPro" id="IPR011047">
    <property type="entry name" value="Quinoprotein_ADH-like_sf"/>
</dbReference>
<proteinExistence type="predicted"/>
<dbReference type="PROSITE" id="PS00678">
    <property type="entry name" value="WD_REPEATS_1"/>
    <property type="match status" value="2"/>
</dbReference>
<dbReference type="PROSITE" id="PS50082">
    <property type="entry name" value="WD_REPEATS_2"/>
    <property type="match status" value="4"/>
</dbReference>
<evidence type="ECO:0000313" key="6">
    <source>
        <dbReference type="Proteomes" id="UP000193922"/>
    </source>
</evidence>
<dbReference type="InterPro" id="IPR019775">
    <property type="entry name" value="WD40_repeat_CS"/>
</dbReference>
<keyword evidence="6" id="KW-1185">Reference proteome</keyword>
<dbReference type="STRING" id="61395.A0A1Y1W9B3"/>
<dbReference type="RefSeq" id="XP_040743613.1">
    <property type="nucleotide sequence ID" value="XM_040887402.1"/>
</dbReference>
<dbReference type="EMBL" id="MCFD01000006">
    <property type="protein sequence ID" value="ORX69975.1"/>
    <property type="molecule type" value="Genomic_DNA"/>
</dbReference>
<keyword evidence="1 3" id="KW-0853">WD repeat</keyword>
<feature type="repeat" description="WD" evidence="3">
    <location>
        <begin position="93"/>
        <end position="134"/>
    </location>
</feature>
<dbReference type="Proteomes" id="UP000193922">
    <property type="component" value="Unassembled WGS sequence"/>
</dbReference>
<comment type="caution">
    <text evidence="5">The sequence shown here is derived from an EMBL/GenBank/DDBJ whole genome shotgun (WGS) entry which is preliminary data.</text>
</comment>
<dbReference type="InterPro" id="IPR001680">
    <property type="entry name" value="WD40_rpt"/>
</dbReference>
<keyword evidence="2" id="KW-0677">Repeat</keyword>
<dbReference type="PANTHER" id="PTHR19856:SF0">
    <property type="entry name" value="WD REPEAT-CONTAINING PROTEIN 1"/>
    <property type="match status" value="1"/>
</dbReference>
<dbReference type="SUPFAM" id="SSF50978">
    <property type="entry name" value="WD40 repeat-like"/>
    <property type="match status" value="1"/>
</dbReference>
<dbReference type="SMART" id="SM00320">
    <property type="entry name" value="WD40"/>
    <property type="match status" value="8"/>
</dbReference>
<dbReference type="InterPro" id="IPR036322">
    <property type="entry name" value="WD40_repeat_dom_sf"/>
</dbReference>
<dbReference type="Gene3D" id="2.130.10.10">
    <property type="entry name" value="YVTN repeat-like/Quinoprotein amine dehydrogenase"/>
    <property type="match status" value="2"/>
</dbReference>